<organism evidence="10 11">
    <name type="scientific">Neodothiora populina</name>
    <dbReference type="NCBI Taxonomy" id="2781224"/>
    <lineage>
        <taxon>Eukaryota</taxon>
        <taxon>Fungi</taxon>
        <taxon>Dikarya</taxon>
        <taxon>Ascomycota</taxon>
        <taxon>Pezizomycotina</taxon>
        <taxon>Dothideomycetes</taxon>
        <taxon>Dothideomycetidae</taxon>
        <taxon>Dothideales</taxon>
        <taxon>Dothioraceae</taxon>
        <taxon>Neodothiora</taxon>
    </lineage>
</organism>
<comment type="similarity">
    <text evidence="2">Belongs to the complex I NDUFA5 subunit family.</text>
</comment>
<accession>A0ABR3PCE5</accession>
<evidence type="ECO:0000313" key="10">
    <source>
        <dbReference type="EMBL" id="KAL1303821.1"/>
    </source>
</evidence>
<dbReference type="PANTHER" id="PTHR12653:SF0">
    <property type="entry name" value="NADH DEHYDROGENASE [UBIQUINONE] 1 ALPHA SUBCOMPLEX SUBUNIT 5"/>
    <property type="match status" value="1"/>
</dbReference>
<evidence type="ECO:0000313" key="11">
    <source>
        <dbReference type="Proteomes" id="UP001562354"/>
    </source>
</evidence>
<dbReference type="Pfam" id="PF04716">
    <property type="entry name" value="ETC_C1_NDUFA5"/>
    <property type="match status" value="1"/>
</dbReference>
<dbReference type="PANTHER" id="PTHR12653">
    <property type="entry name" value="NADH-UBIQUINONE OXIDOREDUCTASE 13 KD-B SUBUNIT"/>
    <property type="match status" value="1"/>
</dbReference>
<evidence type="ECO:0000256" key="9">
    <source>
        <dbReference type="SAM" id="MobiDB-lite"/>
    </source>
</evidence>
<keyword evidence="8" id="KW-0472">Membrane</keyword>
<keyword evidence="4" id="KW-0679">Respiratory chain</keyword>
<evidence type="ECO:0000256" key="1">
    <source>
        <dbReference type="ARBA" id="ARBA00004443"/>
    </source>
</evidence>
<dbReference type="EMBL" id="JBFMKM010000009">
    <property type="protein sequence ID" value="KAL1303821.1"/>
    <property type="molecule type" value="Genomic_DNA"/>
</dbReference>
<comment type="caution">
    <text evidence="10">The sequence shown here is derived from an EMBL/GenBank/DDBJ whole genome shotgun (WGS) entry which is preliminary data.</text>
</comment>
<proteinExistence type="inferred from homology"/>
<keyword evidence="3" id="KW-0813">Transport</keyword>
<evidence type="ECO:0000256" key="2">
    <source>
        <dbReference type="ARBA" id="ARBA00010261"/>
    </source>
</evidence>
<feature type="compositionally biased region" description="Basic and acidic residues" evidence="9">
    <location>
        <begin position="129"/>
        <end position="160"/>
    </location>
</feature>
<feature type="region of interest" description="Disordered" evidence="9">
    <location>
        <begin position="123"/>
        <end position="160"/>
    </location>
</feature>
<dbReference type="GeneID" id="95973984"/>
<comment type="subcellular location">
    <subcellularLocation>
        <location evidence="1">Mitochondrion inner membrane</location>
        <topology evidence="1">Peripheral membrane protein</topology>
        <orientation evidence="1">Matrix side</orientation>
    </subcellularLocation>
</comment>
<evidence type="ECO:0000256" key="4">
    <source>
        <dbReference type="ARBA" id="ARBA00022660"/>
    </source>
</evidence>
<gene>
    <name evidence="10" type="ORF">AAFC00_000281</name>
</gene>
<name>A0ABR3PCE5_9PEZI</name>
<keyword evidence="6" id="KW-0249">Electron transport</keyword>
<dbReference type="Proteomes" id="UP001562354">
    <property type="component" value="Unassembled WGS sequence"/>
</dbReference>
<evidence type="ECO:0000256" key="8">
    <source>
        <dbReference type="ARBA" id="ARBA00023136"/>
    </source>
</evidence>
<keyword evidence="7" id="KW-0496">Mitochondrion</keyword>
<evidence type="ECO:0008006" key="12">
    <source>
        <dbReference type="Google" id="ProtNLM"/>
    </source>
</evidence>
<keyword evidence="5" id="KW-0999">Mitochondrion inner membrane</keyword>
<dbReference type="InterPro" id="IPR006806">
    <property type="entry name" value="NDUFA5"/>
</dbReference>
<evidence type="ECO:0000256" key="6">
    <source>
        <dbReference type="ARBA" id="ARBA00022982"/>
    </source>
</evidence>
<dbReference type="RefSeq" id="XP_069200096.1">
    <property type="nucleotide sequence ID" value="XM_069342271.1"/>
</dbReference>
<reference evidence="10 11" key="1">
    <citation type="submission" date="2024-07" db="EMBL/GenBank/DDBJ databases">
        <title>Draft sequence of the Neodothiora populina.</title>
        <authorList>
            <person name="Drown D.D."/>
            <person name="Schuette U.S."/>
            <person name="Buechlein A.B."/>
            <person name="Rusch D.R."/>
            <person name="Winton L.W."/>
            <person name="Adams G.A."/>
        </authorList>
    </citation>
    <scope>NUCLEOTIDE SEQUENCE [LARGE SCALE GENOMIC DNA]</scope>
    <source>
        <strain evidence="10 11">CPC 39397</strain>
    </source>
</reference>
<evidence type="ECO:0000256" key="5">
    <source>
        <dbReference type="ARBA" id="ARBA00022792"/>
    </source>
</evidence>
<evidence type="ECO:0000256" key="7">
    <source>
        <dbReference type="ARBA" id="ARBA00023128"/>
    </source>
</evidence>
<sequence>MRASLRLLASAKYLTPGAPTGLTGVFTHAAPRTTLLYLYNSTLDKLKQFPEHSVYRQSVEALTKHRLSIVESVKPEGLESWQERVRHVVESNPQAFKQIGSITDPKQLNFVFKESIIEGMRTEEFDDEPLQKAEPEGPRSQKDRSHQGEAFARDLKVENEQIPRIEPEPRLTADQVESIEQQVGAGLIEEIINVADAEHSLVDVMYKSEVWDDLAETPVEGQWNYHDVQADSHVPATQAP</sequence>
<protein>
    <recommendedName>
        <fullName evidence="12">NADH-ubiquinone oxidoreductase 29.9 kDa subunit</fullName>
    </recommendedName>
</protein>
<keyword evidence="11" id="KW-1185">Reference proteome</keyword>
<evidence type="ECO:0000256" key="3">
    <source>
        <dbReference type="ARBA" id="ARBA00022448"/>
    </source>
</evidence>